<evidence type="ECO:0000313" key="2">
    <source>
        <dbReference type="Proteomes" id="UP001148018"/>
    </source>
</evidence>
<reference evidence="1" key="1">
    <citation type="submission" date="2022-07" db="EMBL/GenBank/DDBJ databases">
        <title>Chromosome-level genome of Muraenolepis orangiensis.</title>
        <authorList>
            <person name="Kim J."/>
        </authorList>
    </citation>
    <scope>NUCLEOTIDE SEQUENCE</scope>
    <source>
        <strain evidence="1">KU_S4_2022</strain>
        <tissue evidence="1">Muscle</tissue>
    </source>
</reference>
<protein>
    <submittedName>
        <fullName evidence="1">Uncharacterized protein</fullName>
    </submittedName>
</protein>
<dbReference type="OrthoDB" id="416119at2759"/>
<sequence length="201" mass="22292">MKAKATSLEALRRRSNTSSIMILDQVVKEVCAALPESPRAFAEDADLCEQWMEDGDYSFPSLQVTPAVRDWHEGAGHLLTMRTPHPGTFQACGKKETYHLCVKVLNLRSLAGVKESRWAEFFGPDSSPERQLVVAVHKLPVEKQTADLQWRMLVCRCCRGCCQAEGGAHLLPQRTGHNVQAFSHMWAVWGGGGACALWGGW</sequence>
<keyword evidence="2" id="KW-1185">Reference proteome</keyword>
<evidence type="ECO:0000313" key="1">
    <source>
        <dbReference type="EMBL" id="KAJ3612977.1"/>
    </source>
</evidence>
<proteinExistence type="predicted"/>
<dbReference type="Proteomes" id="UP001148018">
    <property type="component" value="Unassembled WGS sequence"/>
</dbReference>
<dbReference type="AlphaFoldDB" id="A0A9Q0EYF1"/>
<name>A0A9Q0EYF1_9TELE</name>
<gene>
    <name evidence="1" type="ORF">NHX12_019234</name>
</gene>
<accession>A0A9Q0EYF1</accession>
<dbReference type="EMBL" id="JANIIK010000035">
    <property type="protein sequence ID" value="KAJ3612977.1"/>
    <property type="molecule type" value="Genomic_DNA"/>
</dbReference>
<organism evidence="1 2">
    <name type="scientific">Muraenolepis orangiensis</name>
    <name type="common">Patagonian moray cod</name>
    <dbReference type="NCBI Taxonomy" id="630683"/>
    <lineage>
        <taxon>Eukaryota</taxon>
        <taxon>Metazoa</taxon>
        <taxon>Chordata</taxon>
        <taxon>Craniata</taxon>
        <taxon>Vertebrata</taxon>
        <taxon>Euteleostomi</taxon>
        <taxon>Actinopterygii</taxon>
        <taxon>Neopterygii</taxon>
        <taxon>Teleostei</taxon>
        <taxon>Neoteleostei</taxon>
        <taxon>Acanthomorphata</taxon>
        <taxon>Zeiogadaria</taxon>
        <taxon>Gadariae</taxon>
        <taxon>Gadiformes</taxon>
        <taxon>Muraenolepidoidei</taxon>
        <taxon>Muraenolepididae</taxon>
        <taxon>Muraenolepis</taxon>
    </lineage>
</organism>
<comment type="caution">
    <text evidence="1">The sequence shown here is derived from an EMBL/GenBank/DDBJ whole genome shotgun (WGS) entry which is preliminary data.</text>
</comment>